<dbReference type="GO" id="GO:0016780">
    <property type="term" value="F:phosphotransferase activity, for other substituted phosphate groups"/>
    <property type="evidence" value="ECO:0007669"/>
    <property type="project" value="TreeGrafter"/>
</dbReference>
<dbReference type="PANTHER" id="PTHR30576">
    <property type="entry name" value="COLANIC BIOSYNTHESIS UDP-GLUCOSE LIPID CARRIER TRANSFERASE"/>
    <property type="match status" value="1"/>
</dbReference>
<evidence type="ECO:0000313" key="5">
    <source>
        <dbReference type="Proteomes" id="UP000546464"/>
    </source>
</evidence>
<accession>A0A842HDN5</accession>
<gene>
    <name evidence="4" type="ORF">H5P28_10325</name>
</gene>
<dbReference type="PANTHER" id="PTHR30576:SF8">
    <property type="entry name" value="UNDECAPRENYL-PHOSPHATE GALACTOSE PHOSPHOTRANSFERASE"/>
    <property type="match status" value="1"/>
</dbReference>
<evidence type="ECO:0000313" key="4">
    <source>
        <dbReference type="EMBL" id="MBC2594655.1"/>
    </source>
</evidence>
<keyword evidence="5" id="KW-1185">Reference proteome</keyword>
<evidence type="ECO:0000256" key="2">
    <source>
        <dbReference type="SAM" id="MobiDB-lite"/>
    </source>
</evidence>
<name>A0A842HDN5_9BACT</name>
<protein>
    <submittedName>
        <fullName evidence="4">Sugar transferase</fullName>
    </submittedName>
</protein>
<keyword evidence="4" id="KW-0808">Transferase</keyword>
<reference evidence="4 5" key="1">
    <citation type="submission" date="2020-07" db="EMBL/GenBank/DDBJ databases">
        <authorList>
            <person name="Feng X."/>
        </authorList>
    </citation>
    <scope>NUCLEOTIDE SEQUENCE [LARGE SCALE GENOMIC DNA]</scope>
    <source>
        <strain evidence="4 5">JCM31066</strain>
    </source>
</reference>
<dbReference type="EMBL" id="JACHVB010000032">
    <property type="protein sequence ID" value="MBC2594655.1"/>
    <property type="molecule type" value="Genomic_DNA"/>
</dbReference>
<feature type="domain" description="Bacterial sugar transferase" evidence="3">
    <location>
        <begin position="3"/>
        <end position="177"/>
    </location>
</feature>
<dbReference type="RefSeq" id="WP_185675625.1">
    <property type="nucleotide sequence ID" value="NZ_JACHVB010000032.1"/>
</dbReference>
<feature type="region of interest" description="Disordered" evidence="2">
    <location>
        <begin position="189"/>
        <end position="209"/>
    </location>
</feature>
<proteinExistence type="inferred from homology"/>
<comment type="caution">
    <text evidence="4">The sequence shown here is derived from an EMBL/GenBank/DDBJ whole genome shotgun (WGS) entry which is preliminary data.</text>
</comment>
<dbReference type="Pfam" id="PF02397">
    <property type="entry name" value="Bac_transf"/>
    <property type="match status" value="1"/>
</dbReference>
<evidence type="ECO:0000256" key="1">
    <source>
        <dbReference type="ARBA" id="ARBA00006464"/>
    </source>
</evidence>
<dbReference type="Proteomes" id="UP000546464">
    <property type="component" value="Unassembled WGS sequence"/>
</dbReference>
<comment type="similarity">
    <text evidence="1">Belongs to the bacterial sugar transferase family.</text>
</comment>
<organism evidence="4 5">
    <name type="scientific">Ruficoccus amylovorans</name>
    <dbReference type="NCBI Taxonomy" id="1804625"/>
    <lineage>
        <taxon>Bacteria</taxon>
        <taxon>Pseudomonadati</taxon>
        <taxon>Verrucomicrobiota</taxon>
        <taxon>Opitutia</taxon>
        <taxon>Puniceicoccales</taxon>
        <taxon>Cerasicoccaceae</taxon>
        <taxon>Ruficoccus</taxon>
    </lineage>
</organism>
<dbReference type="AlphaFoldDB" id="A0A842HDN5"/>
<dbReference type="InterPro" id="IPR003362">
    <property type="entry name" value="Bact_transf"/>
</dbReference>
<evidence type="ECO:0000259" key="3">
    <source>
        <dbReference type="Pfam" id="PF02397"/>
    </source>
</evidence>
<sequence length="209" mass="23797">MAKRIFDLVASACALLVLWPLLAVLYLVSWRMLGRPVFFRQRRPGLHGKVFNLIKLRTMSDARGPDGQLLPDAQRLDSYGRFLRSTSLDELPELINILRGDMSVVGPRPLLVRYLERYSPEQARRHEVRPGLTGWAQVKGRNALSWPERLALDVWYVDNRSFWLDLKIILLTVRAVLLREGISAQGEATMGEFMGEPATGEQDRGQKGE</sequence>